<feature type="domain" description="Retrovirus-related Pol polyprotein from transposon TNT 1-94-like beta-barrel" evidence="3">
    <location>
        <begin position="17"/>
        <end position="97"/>
    </location>
</feature>
<dbReference type="InterPro" id="IPR039537">
    <property type="entry name" value="Retrotran_Ty1/copia-like"/>
</dbReference>
<evidence type="ECO:0000259" key="3">
    <source>
        <dbReference type="Pfam" id="PF22936"/>
    </source>
</evidence>
<dbReference type="Pfam" id="PF13976">
    <property type="entry name" value="gag_pre-integrs"/>
    <property type="match status" value="1"/>
</dbReference>
<name>A0A6A6L4G7_HEVBR</name>
<gene>
    <name evidence="5" type="ORF">GH714_012489</name>
</gene>
<dbReference type="InterPro" id="IPR025724">
    <property type="entry name" value="GAG-pre-integrase_dom"/>
</dbReference>
<keyword evidence="6" id="KW-1185">Reference proteome</keyword>
<evidence type="ECO:0000259" key="4">
    <source>
        <dbReference type="Pfam" id="PF25597"/>
    </source>
</evidence>
<feature type="domain" description="GAG-pre-integrase" evidence="2">
    <location>
        <begin position="123"/>
        <end position="187"/>
    </location>
</feature>
<evidence type="ECO:0000313" key="5">
    <source>
        <dbReference type="EMBL" id="KAF2294549.1"/>
    </source>
</evidence>
<evidence type="ECO:0000259" key="2">
    <source>
        <dbReference type="Pfam" id="PF13976"/>
    </source>
</evidence>
<reference evidence="5 6" key="1">
    <citation type="journal article" date="2020" name="Mol. Plant">
        <title>The Chromosome-Based Rubber Tree Genome Provides New Insights into Spurge Genome Evolution and Rubber Biosynthesis.</title>
        <authorList>
            <person name="Liu J."/>
            <person name="Shi C."/>
            <person name="Shi C.C."/>
            <person name="Li W."/>
            <person name="Zhang Q.J."/>
            <person name="Zhang Y."/>
            <person name="Li K."/>
            <person name="Lu H.F."/>
            <person name="Shi C."/>
            <person name="Zhu S.T."/>
            <person name="Xiao Z.Y."/>
            <person name="Nan H."/>
            <person name="Yue Y."/>
            <person name="Zhu X.G."/>
            <person name="Wu Y."/>
            <person name="Hong X.N."/>
            <person name="Fan G.Y."/>
            <person name="Tong Y."/>
            <person name="Zhang D."/>
            <person name="Mao C.L."/>
            <person name="Liu Y.L."/>
            <person name="Hao S.J."/>
            <person name="Liu W.Q."/>
            <person name="Lv M.Q."/>
            <person name="Zhang H.B."/>
            <person name="Liu Y."/>
            <person name="Hu-Tang G.R."/>
            <person name="Wang J.P."/>
            <person name="Wang J.H."/>
            <person name="Sun Y.H."/>
            <person name="Ni S.B."/>
            <person name="Chen W.B."/>
            <person name="Zhang X.C."/>
            <person name="Jiao Y.N."/>
            <person name="Eichler E.E."/>
            <person name="Li G.H."/>
            <person name="Liu X."/>
            <person name="Gao L.Z."/>
        </authorList>
    </citation>
    <scope>NUCLEOTIDE SEQUENCE [LARGE SCALE GENOMIC DNA]</scope>
    <source>
        <strain evidence="6">cv. GT1</strain>
        <tissue evidence="5">Leaf</tissue>
    </source>
</reference>
<dbReference type="PANTHER" id="PTHR42648">
    <property type="entry name" value="TRANSPOSASE, PUTATIVE-RELATED"/>
    <property type="match status" value="1"/>
</dbReference>
<proteinExistence type="predicted"/>
<organism evidence="5 6">
    <name type="scientific">Hevea brasiliensis</name>
    <name type="common">Para rubber tree</name>
    <name type="synonym">Siphonia brasiliensis</name>
    <dbReference type="NCBI Taxonomy" id="3981"/>
    <lineage>
        <taxon>Eukaryota</taxon>
        <taxon>Viridiplantae</taxon>
        <taxon>Streptophyta</taxon>
        <taxon>Embryophyta</taxon>
        <taxon>Tracheophyta</taxon>
        <taxon>Spermatophyta</taxon>
        <taxon>Magnoliopsida</taxon>
        <taxon>eudicotyledons</taxon>
        <taxon>Gunneridae</taxon>
        <taxon>Pentapetalae</taxon>
        <taxon>rosids</taxon>
        <taxon>fabids</taxon>
        <taxon>Malpighiales</taxon>
        <taxon>Euphorbiaceae</taxon>
        <taxon>Crotonoideae</taxon>
        <taxon>Micrandreae</taxon>
        <taxon>Hevea</taxon>
    </lineage>
</organism>
<dbReference type="Pfam" id="PF22936">
    <property type="entry name" value="Pol_BBD"/>
    <property type="match status" value="1"/>
</dbReference>
<keyword evidence="1" id="KW-0378">Hydrolase</keyword>
<comment type="caution">
    <text evidence="5">The sequence shown here is derived from an EMBL/GenBank/DDBJ whole genome shotgun (WGS) entry which is preliminary data.</text>
</comment>
<accession>A0A6A6L4G7</accession>
<dbReference type="PANTHER" id="PTHR42648:SF28">
    <property type="entry name" value="TRANSPOSON-ENCODED PROTEIN WITH RIBONUCLEASE H-LIKE AND RETROVIRUS ZINC FINGER-LIKE DOMAINS"/>
    <property type="match status" value="1"/>
</dbReference>
<sequence>MVYNDDIINLTTHKTSWVIDSGATIYVTSRKELFSFYTHGDFGSIKMGNDNLSKVVGKGDACLMIENGMRLVLRDVRHIPNMRLNLIFVDRFDNEGFCNTFKNGKWKLTKGSLVEARGIKQSRLYMMQAKLSSDVVGAVEKDSIIELWPRRLGHTSEKGMTELMKRNVLSEINHVHLKNYADCLERKKTWAYTLKSKDQVLDVFKQFLASVKRQTRKKLKCIWTNNGGEYIGLFDDYYKRMYEAPEKVWSRKNVSYGHLWVFGFKAFVHVPKDERSKLDVKTRQCAFIGYGQDQFGNRFYDSIQKKLVRSCDAIFVENQFIKDIDKVQKAILEPNGDSLQM</sequence>
<evidence type="ECO:0000313" key="6">
    <source>
        <dbReference type="Proteomes" id="UP000467840"/>
    </source>
</evidence>
<dbReference type="Proteomes" id="UP000467840">
    <property type="component" value="Chromosome 7"/>
</dbReference>
<keyword evidence="1" id="KW-0645">Protease</keyword>
<dbReference type="EMBL" id="JAAGAX010000013">
    <property type="protein sequence ID" value="KAF2294549.1"/>
    <property type="molecule type" value="Genomic_DNA"/>
</dbReference>
<protein>
    <submittedName>
        <fullName evidence="5">Uncharacterized protein</fullName>
    </submittedName>
</protein>
<evidence type="ECO:0000256" key="1">
    <source>
        <dbReference type="ARBA" id="ARBA00022670"/>
    </source>
</evidence>
<dbReference type="AlphaFoldDB" id="A0A6A6L4G7"/>
<feature type="domain" description="Retroviral polymerase SH3-like" evidence="4">
    <location>
        <begin position="265"/>
        <end position="323"/>
    </location>
</feature>
<dbReference type="InterPro" id="IPR054722">
    <property type="entry name" value="PolX-like_BBD"/>
</dbReference>
<dbReference type="GO" id="GO:0008233">
    <property type="term" value="F:peptidase activity"/>
    <property type="evidence" value="ECO:0007669"/>
    <property type="project" value="UniProtKB-KW"/>
</dbReference>
<dbReference type="InterPro" id="IPR057670">
    <property type="entry name" value="SH3_retrovirus"/>
</dbReference>
<dbReference type="Pfam" id="PF25597">
    <property type="entry name" value="SH3_retrovirus"/>
    <property type="match status" value="1"/>
</dbReference>
<dbReference type="GO" id="GO:0006508">
    <property type="term" value="P:proteolysis"/>
    <property type="evidence" value="ECO:0007669"/>
    <property type="project" value="UniProtKB-KW"/>
</dbReference>